<sequence length="106" mass="12843">MSKQGFVYIVTNKNNKVLYIGVTSDLVRRIYQHRNKLIDGFTSKYNCTKLVYYEVFDSIEEAIKREKYLKGKKRQFKVDLINRFNPEWKDLYESILDSEILRYRSE</sequence>
<keyword evidence="3" id="KW-0540">Nuclease</keyword>
<evidence type="ECO:0000313" key="4">
    <source>
        <dbReference type="Proteomes" id="UP000198405"/>
    </source>
</evidence>
<gene>
    <name evidence="3" type="ORF">SAMN06265340_101142</name>
</gene>
<keyword evidence="4" id="KW-1185">Reference proteome</keyword>
<dbReference type="Gene3D" id="3.40.1440.10">
    <property type="entry name" value="GIY-YIG endonuclease"/>
    <property type="match status" value="1"/>
</dbReference>
<evidence type="ECO:0000313" key="3">
    <source>
        <dbReference type="EMBL" id="SNR60634.1"/>
    </source>
</evidence>
<organism evidence="3 4">
    <name type="scientific">Desulfurobacterium atlanticum</name>
    <dbReference type="NCBI Taxonomy" id="240169"/>
    <lineage>
        <taxon>Bacteria</taxon>
        <taxon>Pseudomonadati</taxon>
        <taxon>Aquificota</taxon>
        <taxon>Aquificia</taxon>
        <taxon>Desulfurobacteriales</taxon>
        <taxon>Desulfurobacteriaceae</taxon>
        <taxon>Desulfurobacterium</taxon>
    </lineage>
</organism>
<dbReference type="CDD" id="cd10448">
    <property type="entry name" value="GIY-YIG_unchar_3"/>
    <property type="match status" value="1"/>
</dbReference>
<feature type="domain" description="GIY-YIG" evidence="2">
    <location>
        <begin position="3"/>
        <end position="80"/>
    </location>
</feature>
<dbReference type="AlphaFoldDB" id="A0A238XQK9"/>
<reference evidence="4" key="1">
    <citation type="submission" date="2017-06" db="EMBL/GenBank/DDBJ databases">
        <authorList>
            <person name="Varghese N."/>
            <person name="Submissions S."/>
        </authorList>
    </citation>
    <scope>NUCLEOTIDE SEQUENCE [LARGE SCALE GENOMIC DNA]</scope>
    <source>
        <strain evidence="4">DSM 15668</strain>
    </source>
</reference>
<dbReference type="SUPFAM" id="SSF82771">
    <property type="entry name" value="GIY-YIG endonuclease"/>
    <property type="match status" value="1"/>
</dbReference>
<dbReference type="PANTHER" id="PTHR34477:SF5">
    <property type="entry name" value="BSL5627 PROTEIN"/>
    <property type="match status" value="1"/>
</dbReference>
<dbReference type="OrthoDB" id="9807770at2"/>
<keyword evidence="3" id="KW-0255">Endonuclease</keyword>
<dbReference type="SMART" id="SM00465">
    <property type="entry name" value="GIYc"/>
    <property type="match status" value="1"/>
</dbReference>
<keyword evidence="3" id="KW-0378">Hydrolase</keyword>
<evidence type="ECO:0000259" key="2">
    <source>
        <dbReference type="PROSITE" id="PS50164"/>
    </source>
</evidence>
<name>A0A238XQK9_9BACT</name>
<dbReference type="PROSITE" id="PS50164">
    <property type="entry name" value="GIY_YIG"/>
    <property type="match status" value="1"/>
</dbReference>
<dbReference type="RefSeq" id="WP_089322177.1">
    <property type="nucleotide sequence ID" value="NZ_FZOB01000001.1"/>
</dbReference>
<protein>
    <submittedName>
        <fullName evidence="3">Putative endonuclease</fullName>
    </submittedName>
</protein>
<dbReference type="InterPro" id="IPR050190">
    <property type="entry name" value="UPF0213_domain"/>
</dbReference>
<dbReference type="InterPro" id="IPR000305">
    <property type="entry name" value="GIY-YIG_endonuc"/>
</dbReference>
<comment type="similarity">
    <text evidence="1">Belongs to the UPF0213 family.</text>
</comment>
<dbReference type="Proteomes" id="UP000198405">
    <property type="component" value="Unassembled WGS sequence"/>
</dbReference>
<evidence type="ECO:0000256" key="1">
    <source>
        <dbReference type="ARBA" id="ARBA00007435"/>
    </source>
</evidence>
<proteinExistence type="inferred from homology"/>
<dbReference type="GO" id="GO:0004519">
    <property type="term" value="F:endonuclease activity"/>
    <property type="evidence" value="ECO:0007669"/>
    <property type="project" value="UniProtKB-KW"/>
</dbReference>
<dbReference type="Pfam" id="PF01541">
    <property type="entry name" value="GIY-YIG"/>
    <property type="match status" value="1"/>
</dbReference>
<dbReference type="InterPro" id="IPR035901">
    <property type="entry name" value="GIY-YIG_endonuc_sf"/>
</dbReference>
<accession>A0A238XQK9</accession>
<dbReference type="PANTHER" id="PTHR34477">
    <property type="entry name" value="UPF0213 PROTEIN YHBQ"/>
    <property type="match status" value="1"/>
</dbReference>
<dbReference type="EMBL" id="FZOB01000001">
    <property type="protein sequence ID" value="SNR60634.1"/>
    <property type="molecule type" value="Genomic_DNA"/>
</dbReference>